<sequence>MTPAVSVNSSVLASVFLTAPVTSSVDEPSNIALLLGCVGVVLAMVGLWWTRYRYVLGYFFAGMAYWLVVEGVRWGVVHVSNLAGAPAYVLALAITFIPLAWVVSLPSAQLDLPAIPRKPIFNKTTLNHLRPNLRHRRSRTLPQPRQSIGERPIALKKDTEFYQRVIRHRPVMDTKR</sequence>
<proteinExistence type="predicted"/>
<accession>A0A1B8Q942</accession>
<feature type="transmembrane region" description="Helical" evidence="1">
    <location>
        <begin position="56"/>
        <end position="76"/>
    </location>
</feature>
<protein>
    <submittedName>
        <fullName evidence="2">Uncharacterized protein</fullName>
    </submittedName>
</protein>
<gene>
    <name evidence="2" type="ORF">A9308_09955</name>
</gene>
<evidence type="ECO:0000313" key="3">
    <source>
        <dbReference type="Proteomes" id="UP000092508"/>
    </source>
</evidence>
<dbReference type="RefSeq" id="WP_067238360.1">
    <property type="nucleotide sequence ID" value="NZ_CP171125.1"/>
</dbReference>
<keyword evidence="1" id="KW-0472">Membrane</keyword>
<evidence type="ECO:0000313" key="2">
    <source>
        <dbReference type="EMBL" id="OBX74537.1"/>
    </source>
</evidence>
<dbReference type="EMBL" id="LZMZ01000047">
    <property type="protein sequence ID" value="OBX74537.1"/>
    <property type="molecule type" value="Genomic_DNA"/>
</dbReference>
<dbReference type="InterPro" id="IPR053771">
    <property type="entry name" value="AciT"/>
</dbReference>
<organism evidence="2 3">
    <name type="scientific">Faucicola atlantae</name>
    <dbReference type="NCBI Taxonomy" id="34059"/>
    <lineage>
        <taxon>Bacteria</taxon>
        <taxon>Pseudomonadati</taxon>
        <taxon>Pseudomonadota</taxon>
        <taxon>Gammaproteobacteria</taxon>
        <taxon>Moraxellales</taxon>
        <taxon>Moraxellaceae</taxon>
        <taxon>Faucicola</taxon>
    </lineage>
</organism>
<dbReference type="OrthoDB" id="6712790at2"/>
<feature type="transmembrane region" description="Helical" evidence="1">
    <location>
        <begin position="31"/>
        <end position="49"/>
    </location>
</feature>
<evidence type="ECO:0000256" key="1">
    <source>
        <dbReference type="SAM" id="Phobius"/>
    </source>
</evidence>
<dbReference type="Proteomes" id="UP000092508">
    <property type="component" value="Unassembled WGS sequence"/>
</dbReference>
<dbReference type="AlphaFoldDB" id="A0A1B8Q942"/>
<name>A0A1B8Q942_9GAMM</name>
<dbReference type="NCBIfam" id="NF045538">
    <property type="entry name" value="AciT"/>
    <property type="match status" value="1"/>
</dbReference>
<feature type="transmembrane region" description="Helical" evidence="1">
    <location>
        <begin position="88"/>
        <end position="108"/>
    </location>
</feature>
<keyword evidence="1" id="KW-1133">Transmembrane helix</keyword>
<comment type="caution">
    <text evidence="2">The sequence shown here is derived from an EMBL/GenBank/DDBJ whole genome shotgun (WGS) entry which is preliminary data.</text>
</comment>
<keyword evidence="1" id="KW-0812">Transmembrane</keyword>
<reference evidence="2 3" key="1">
    <citation type="submission" date="2016-06" db="EMBL/GenBank/DDBJ databases">
        <title>Draft genome of Moraxella atlantae CCUG 66109.</title>
        <authorList>
            <person name="Salva-Serra F."/>
            <person name="Engstrom-Jakobsson H."/>
            <person name="Thorell K."/>
            <person name="Gonzales-Siles L."/>
            <person name="Karlsson R."/>
            <person name="Boulund F."/>
            <person name="Engstrand L."/>
            <person name="Kristiansson E."/>
            <person name="Moore E."/>
        </authorList>
    </citation>
    <scope>NUCLEOTIDE SEQUENCE [LARGE SCALE GENOMIC DNA]</scope>
    <source>
        <strain evidence="2 3">CCUG 66109</strain>
    </source>
</reference>